<keyword evidence="4" id="KW-1185">Reference proteome</keyword>
<dbReference type="Gene3D" id="3.40.630.40">
    <property type="entry name" value="Zn-dependent exopeptidases"/>
    <property type="match status" value="1"/>
</dbReference>
<sequence>MKYKWTVGIFSTVLVFCFSLLVFSWQDTPSIGGLPLSGKVILIDPGHGGPDGGAVNRDATIIEKDIALQMSFKIRDYLQEAGALVLMTRHEDKDLAEDVRGYSKRKTADLKKRLSIIHQSEADLLLSVHMNAIPSAKWNGAQTFYFPLQENERLAIAIQEEIRDQLQNTQRLAKPINHVFLLKHAEMPSALLEAGFLSNPAEAQLLSQDSYQEKMAAAIYRGILRFFYEGETPNPESSNAQGRIEPSVYDILETEA</sequence>
<dbReference type="NCBIfam" id="TIGR02883">
    <property type="entry name" value="spore_cwlD"/>
    <property type="match status" value="1"/>
</dbReference>
<dbReference type="InterPro" id="IPR050695">
    <property type="entry name" value="N-acetylmuramoyl_amidase_3"/>
</dbReference>
<feature type="domain" description="MurNAc-LAA" evidence="2">
    <location>
        <begin position="114"/>
        <end position="224"/>
    </location>
</feature>
<reference evidence="3 4" key="1">
    <citation type="submission" date="2019-03" db="EMBL/GenBank/DDBJ databases">
        <title>Genomic Encyclopedia of Type Strains, Phase IV (KMG-IV): sequencing the most valuable type-strain genomes for metagenomic binning, comparative biology and taxonomic classification.</title>
        <authorList>
            <person name="Goeker M."/>
        </authorList>
    </citation>
    <scope>NUCLEOTIDE SEQUENCE [LARGE SCALE GENOMIC DNA]</scope>
    <source>
        <strain evidence="3 4">DSM 28697</strain>
    </source>
</reference>
<evidence type="ECO:0000313" key="3">
    <source>
        <dbReference type="EMBL" id="TDQ34747.1"/>
    </source>
</evidence>
<dbReference type="InterPro" id="IPR002508">
    <property type="entry name" value="MurNAc-LAA_cat"/>
</dbReference>
<comment type="caution">
    <text evidence="3">The sequence shown here is derived from an EMBL/GenBank/DDBJ whole genome shotgun (WGS) entry which is preliminary data.</text>
</comment>
<protein>
    <submittedName>
        <fullName evidence="3">N-acetylmuramoyl-L-alanine amidase</fullName>
    </submittedName>
</protein>
<dbReference type="GO" id="GO:0030288">
    <property type="term" value="C:outer membrane-bounded periplasmic space"/>
    <property type="evidence" value="ECO:0007669"/>
    <property type="project" value="TreeGrafter"/>
</dbReference>
<dbReference type="PANTHER" id="PTHR30404">
    <property type="entry name" value="N-ACETYLMURAMOYL-L-ALANINE AMIDASE"/>
    <property type="match status" value="1"/>
</dbReference>
<dbReference type="Pfam" id="PF01520">
    <property type="entry name" value="Amidase_3"/>
    <property type="match status" value="1"/>
</dbReference>
<gene>
    <name evidence="3" type="ORF">EV213_12375</name>
</gene>
<dbReference type="SMART" id="SM00646">
    <property type="entry name" value="Ami_3"/>
    <property type="match status" value="1"/>
</dbReference>
<dbReference type="CDD" id="cd02696">
    <property type="entry name" value="MurNAc-LAA"/>
    <property type="match status" value="1"/>
</dbReference>
<accession>A0A4R6TQF6</accession>
<dbReference type="Proteomes" id="UP000295632">
    <property type="component" value="Unassembled WGS sequence"/>
</dbReference>
<dbReference type="PANTHER" id="PTHR30404:SF0">
    <property type="entry name" value="N-ACETYLMURAMOYL-L-ALANINE AMIDASE AMIC"/>
    <property type="match status" value="1"/>
</dbReference>
<dbReference type="EMBL" id="SNYJ01000023">
    <property type="protein sequence ID" value="TDQ34747.1"/>
    <property type="molecule type" value="Genomic_DNA"/>
</dbReference>
<dbReference type="AlphaFoldDB" id="A0A4R6TQF6"/>
<evidence type="ECO:0000313" key="4">
    <source>
        <dbReference type="Proteomes" id="UP000295632"/>
    </source>
</evidence>
<evidence type="ECO:0000256" key="1">
    <source>
        <dbReference type="ARBA" id="ARBA00022801"/>
    </source>
</evidence>
<dbReference type="RefSeq" id="WP_133582087.1">
    <property type="nucleotide sequence ID" value="NZ_SNYJ01000023.1"/>
</dbReference>
<keyword evidence="1" id="KW-0378">Hydrolase</keyword>
<proteinExistence type="predicted"/>
<dbReference type="SUPFAM" id="SSF53187">
    <property type="entry name" value="Zn-dependent exopeptidases"/>
    <property type="match status" value="1"/>
</dbReference>
<dbReference type="InterPro" id="IPR014234">
    <property type="entry name" value="Spore_CwlD"/>
</dbReference>
<dbReference type="GO" id="GO:0008745">
    <property type="term" value="F:N-acetylmuramoyl-L-alanine amidase activity"/>
    <property type="evidence" value="ECO:0007669"/>
    <property type="project" value="InterPro"/>
</dbReference>
<dbReference type="OrthoDB" id="9806267at2"/>
<name>A0A4R6TQF6_9BACI</name>
<dbReference type="GO" id="GO:0009253">
    <property type="term" value="P:peptidoglycan catabolic process"/>
    <property type="evidence" value="ECO:0007669"/>
    <property type="project" value="InterPro"/>
</dbReference>
<organism evidence="3 4">
    <name type="scientific">Aureibacillus halotolerans</name>
    <dbReference type="NCBI Taxonomy" id="1508390"/>
    <lineage>
        <taxon>Bacteria</taxon>
        <taxon>Bacillati</taxon>
        <taxon>Bacillota</taxon>
        <taxon>Bacilli</taxon>
        <taxon>Bacillales</taxon>
        <taxon>Bacillaceae</taxon>
        <taxon>Aureibacillus</taxon>
    </lineage>
</organism>
<evidence type="ECO:0000259" key="2">
    <source>
        <dbReference type="SMART" id="SM00646"/>
    </source>
</evidence>